<keyword evidence="2" id="KW-1185">Reference proteome</keyword>
<name>A0LQK2_SYNFM</name>
<dbReference type="OrthoDB" id="5456715at2"/>
<dbReference type="eggNOG" id="ENOG5032TGZ">
    <property type="taxonomic scope" value="Bacteria"/>
</dbReference>
<evidence type="ECO:0000313" key="2">
    <source>
        <dbReference type="Proteomes" id="UP000001784"/>
    </source>
</evidence>
<dbReference type="EMBL" id="CP000478">
    <property type="protein sequence ID" value="ABK19704.1"/>
    <property type="molecule type" value="Genomic_DNA"/>
</dbReference>
<dbReference type="Proteomes" id="UP000001784">
    <property type="component" value="Chromosome"/>
</dbReference>
<sequence>MAVDEKEYEMRKRAIFDTMSKRGQERILRIGYENWDPFQEPKDPRERIFGSDSVKATALLKEFYEAQHNQEESVSLHKELFDLCRGFLQGDRRARVIGDFCVWYRKRMENQ</sequence>
<gene>
    <name evidence="1" type="ordered locus">Sfum_4038</name>
</gene>
<accession>A0LQK2</accession>
<reference evidence="1 2" key="1">
    <citation type="submission" date="2006-10" db="EMBL/GenBank/DDBJ databases">
        <title>Complete sequence of Syntrophobacter fumaroxidans MPOB.</title>
        <authorList>
            <consortium name="US DOE Joint Genome Institute"/>
            <person name="Copeland A."/>
            <person name="Lucas S."/>
            <person name="Lapidus A."/>
            <person name="Barry K."/>
            <person name="Detter J.C."/>
            <person name="Glavina del Rio T."/>
            <person name="Hammon N."/>
            <person name="Israni S."/>
            <person name="Pitluck S."/>
            <person name="Goltsman E.G."/>
            <person name="Martinez M."/>
            <person name="Schmutz J."/>
            <person name="Larimer F."/>
            <person name="Land M."/>
            <person name="Hauser L."/>
            <person name="Kyrpides N."/>
            <person name="Kim E."/>
            <person name="Boone D.R."/>
            <person name="Brockman F."/>
            <person name="Culley D."/>
            <person name="Ferry J."/>
            <person name="Gunsalus R."/>
            <person name="McInerney M.J."/>
            <person name="Morrison M."/>
            <person name="Plugge C."/>
            <person name="Rohlin L."/>
            <person name="Scholten J."/>
            <person name="Sieber J."/>
            <person name="Stams A.J.M."/>
            <person name="Worm P."/>
            <person name="Henstra A.M."/>
            <person name="Richardson P."/>
        </authorList>
    </citation>
    <scope>NUCLEOTIDE SEQUENCE [LARGE SCALE GENOMIC DNA]</scope>
    <source>
        <strain evidence="2">DSM 10017 / MPOB</strain>
    </source>
</reference>
<dbReference type="KEGG" id="sfu:Sfum_4038"/>
<organism evidence="1 2">
    <name type="scientific">Syntrophobacter fumaroxidans (strain DSM 10017 / MPOB)</name>
    <dbReference type="NCBI Taxonomy" id="335543"/>
    <lineage>
        <taxon>Bacteria</taxon>
        <taxon>Pseudomonadati</taxon>
        <taxon>Thermodesulfobacteriota</taxon>
        <taxon>Syntrophobacteria</taxon>
        <taxon>Syntrophobacterales</taxon>
        <taxon>Syntrophobacteraceae</taxon>
        <taxon>Syntrophobacter</taxon>
    </lineage>
</organism>
<dbReference type="HOGENOM" id="CLU_2105001_0_0_7"/>
<proteinExistence type="predicted"/>
<dbReference type="RefSeq" id="WP_011700817.1">
    <property type="nucleotide sequence ID" value="NC_008554.1"/>
</dbReference>
<evidence type="ECO:0000313" key="1">
    <source>
        <dbReference type="EMBL" id="ABK19704.1"/>
    </source>
</evidence>
<dbReference type="AlphaFoldDB" id="A0LQK2"/>
<dbReference type="InParanoid" id="A0LQK2"/>
<dbReference type="STRING" id="335543.Sfum_4038"/>
<protein>
    <submittedName>
        <fullName evidence="1">Uncharacterized protein</fullName>
    </submittedName>
</protein>